<evidence type="ECO:0000256" key="2">
    <source>
        <dbReference type="ARBA" id="ARBA00022737"/>
    </source>
</evidence>
<evidence type="ECO:0000256" key="4">
    <source>
        <dbReference type="SAM" id="MobiDB-lite"/>
    </source>
</evidence>
<keyword evidence="1" id="KW-0732">Signal</keyword>
<reference evidence="5 6" key="1">
    <citation type="submission" date="2022-11" db="EMBL/GenBank/DDBJ databases">
        <title>Minimal conservation of predation-associated metabolite biosynthetic gene clusters underscores biosynthetic potential of Myxococcota including descriptions for ten novel species: Archangium lansinium sp. nov., Myxococcus landrumus sp. nov., Nannocystis bai.</title>
        <authorList>
            <person name="Ahearne A."/>
            <person name="Stevens C."/>
            <person name="Dowd S."/>
        </authorList>
    </citation>
    <scope>NUCLEOTIDE SEQUENCE [LARGE SCALE GENOMIC DNA]</scope>
    <source>
        <strain evidence="5 6">BB15-2</strain>
    </source>
</reference>
<evidence type="ECO:0000313" key="5">
    <source>
        <dbReference type="EMBL" id="MDC0723514.1"/>
    </source>
</evidence>
<comment type="caution">
    <text evidence="5">The sequence shown here is derived from an EMBL/GenBank/DDBJ whole genome shotgun (WGS) entry which is preliminary data.</text>
</comment>
<feature type="compositionally biased region" description="Low complexity" evidence="4">
    <location>
        <begin position="17"/>
        <end position="36"/>
    </location>
</feature>
<accession>A0ABT5ECD0</accession>
<protein>
    <submittedName>
        <fullName evidence="5">PQQ-binding-like beta-propeller repeat protein</fullName>
    </submittedName>
</protein>
<keyword evidence="3" id="KW-1015">Disulfide bond</keyword>
<dbReference type="NCBIfam" id="TIGR02232">
    <property type="entry name" value="myxo_disulf_rpt"/>
    <property type="match status" value="1"/>
</dbReference>
<name>A0ABT5ECD0_9BACT</name>
<dbReference type="RefSeq" id="WP_272092057.1">
    <property type="nucleotide sequence ID" value="NZ_JAQNDL010000005.1"/>
</dbReference>
<dbReference type="EMBL" id="JAQNDL010000005">
    <property type="protein sequence ID" value="MDC0723514.1"/>
    <property type="molecule type" value="Genomic_DNA"/>
</dbReference>
<dbReference type="Proteomes" id="UP001221686">
    <property type="component" value="Unassembled WGS sequence"/>
</dbReference>
<gene>
    <name evidence="5" type="ORF">POL25_41920</name>
</gene>
<proteinExistence type="predicted"/>
<dbReference type="Gene3D" id="2.80.10.50">
    <property type="match status" value="1"/>
</dbReference>
<organism evidence="5 6">
    <name type="scientific">Nannocystis bainbridge</name>
    <dbReference type="NCBI Taxonomy" id="2995303"/>
    <lineage>
        <taxon>Bacteria</taxon>
        <taxon>Pseudomonadati</taxon>
        <taxon>Myxococcota</taxon>
        <taxon>Polyangia</taxon>
        <taxon>Nannocystales</taxon>
        <taxon>Nannocystaceae</taxon>
        <taxon>Nannocystis</taxon>
    </lineage>
</organism>
<evidence type="ECO:0000256" key="3">
    <source>
        <dbReference type="ARBA" id="ARBA00023157"/>
    </source>
</evidence>
<sequence>MPACIENYQVGQNPAETDTAGDPGTDSDDSGPSAPATCGDGVLDADEACDDGNDDPADGCDLECRPTAVVAWTRTDRGGAELGARAVDIAVDPTGRIVVVGAEHRPSGFERAFVLVLDPAGEVVWRHTEADGVADASLFFDVEVDAGGRIFVAGNDTVEDKATSLVRGFAPTAEPLWTFRQSLPQHFGQARALALGPDALYSVSNEGQLDGTMELIVRRHDLLTGAAAWQSPHGAPMVEYGADIVVAGGRLAVVGSTFPLDGEVPHPLVASFAFDGALLASAVEAPVEGEWYGVAPIGAAGDLLLAGYVVHQGEIDRDAVLRRVDADGQELWTFFDDGPSELFQNVAVRPDETFIAAGAGRIGDAYAVYSYTRRFAGDGTTIWSSQLFDAGPNMDEMATSIALGPGFVAATGMWWEGAAKGTGGASQANFWVRRFADQ</sequence>
<keyword evidence="2" id="KW-0677">Repeat</keyword>
<evidence type="ECO:0000313" key="6">
    <source>
        <dbReference type="Proteomes" id="UP001221686"/>
    </source>
</evidence>
<feature type="region of interest" description="Disordered" evidence="4">
    <location>
        <begin position="1"/>
        <end position="50"/>
    </location>
</feature>
<dbReference type="SUPFAM" id="SSF63829">
    <property type="entry name" value="Calcium-dependent phosphotriesterase"/>
    <property type="match status" value="1"/>
</dbReference>
<keyword evidence="6" id="KW-1185">Reference proteome</keyword>
<dbReference type="InterPro" id="IPR011936">
    <property type="entry name" value="Myxo_disulph_rpt"/>
</dbReference>
<evidence type="ECO:0000256" key="1">
    <source>
        <dbReference type="ARBA" id="ARBA00022729"/>
    </source>
</evidence>